<comment type="caution">
    <text evidence="1">The sequence shown here is derived from an EMBL/GenBank/DDBJ whole genome shotgun (WGS) entry which is preliminary data.</text>
</comment>
<keyword evidence="2" id="KW-1185">Reference proteome</keyword>
<reference evidence="1" key="1">
    <citation type="submission" date="2022-07" db="EMBL/GenBank/DDBJ databases">
        <title>Phylogenomic reconstructions and comparative analyses of Kickxellomycotina fungi.</title>
        <authorList>
            <person name="Reynolds N.K."/>
            <person name="Stajich J.E."/>
            <person name="Barry K."/>
            <person name="Grigoriev I.V."/>
            <person name="Crous P."/>
            <person name="Smith M.E."/>
        </authorList>
    </citation>
    <scope>NUCLEOTIDE SEQUENCE</scope>
    <source>
        <strain evidence="1">NRRL 5244</strain>
    </source>
</reference>
<name>A0ACC1IZ83_9FUNG</name>
<protein>
    <submittedName>
        <fullName evidence="1">Uncharacterized protein</fullName>
    </submittedName>
</protein>
<organism evidence="1 2">
    <name type="scientific">Linderina macrospora</name>
    <dbReference type="NCBI Taxonomy" id="4868"/>
    <lineage>
        <taxon>Eukaryota</taxon>
        <taxon>Fungi</taxon>
        <taxon>Fungi incertae sedis</taxon>
        <taxon>Zoopagomycota</taxon>
        <taxon>Kickxellomycotina</taxon>
        <taxon>Kickxellomycetes</taxon>
        <taxon>Kickxellales</taxon>
        <taxon>Kickxellaceae</taxon>
        <taxon>Linderina</taxon>
    </lineage>
</organism>
<dbReference type="Proteomes" id="UP001150603">
    <property type="component" value="Unassembled WGS sequence"/>
</dbReference>
<evidence type="ECO:0000313" key="1">
    <source>
        <dbReference type="EMBL" id="KAJ1931512.1"/>
    </source>
</evidence>
<evidence type="ECO:0000313" key="2">
    <source>
        <dbReference type="Proteomes" id="UP001150603"/>
    </source>
</evidence>
<gene>
    <name evidence="1" type="ORF">FBU59_006685</name>
</gene>
<dbReference type="EMBL" id="JANBPW010005970">
    <property type="protein sequence ID" value="KAJ1931512.1"/>
    <property type="molecule type" value="Genomic_DNA"/>
</dbReference>
<accession>A0ACC1IZ83</accession>
<sequence length="356" mass="40261">MDREMLGDNSVAASRGSAGKALSRFTNATMLVCAQDSIYILANEPALVRVDRLLDECKVEAALVLVDKALASDASLNTHMDEVAYCFQKAGAVCLKSMLLDDALQHFRRGNLDPRALLHLFPEYSRYLGPLLIPFGRIPMASGLRDVFYAIGDINSLVDAGAKLMCGESEDQLELLKQTLRDNAREMLERYIEYARLQMSLPKQPFAPDSVPVIDTVLARMYAESSQHDKLSTMIMASDNNIVEDFASDYFLQTNRYYYCSLFKKARKDTQGVLDMWRKLLTGEWDDKEFGGLPEYLEYIQIANNQQILLNEYYWLVTFDIGASLQVLMYLTDESVVTIDADKVIKEIEPYGDEPL</sequence>
<feature type="non-terminal residue" evidence="1">
    <location>
        <position position="356"/>
    </location>
</feature>
<proteinExistence type="predicted"/>